<keyword evidence="2" id="KW-0378">Hydrolase</keyword>
<dbReference type="PANTHER" id="PTHR32060:SF30">
    <property type="entry name" value="CARBOXY-TERMINAL PROCESSING PROTEASE CTPA"/>
    <property type="match status" value="1"/>
</dbReference>
<reference evidence="2 3" key="1">
    <citation type="submission" date="2018-04" db="EMBL/GenBank/DDBJ databases">
        <title>Genomic Encyclopedia of Archaeal and Bacterial Type Strains, Phase II (KMG-II): from individual species to whole genera.</title>
        <authorList>
            <person name="Goeker M."/>
        </authorList>
    </citation>
    <scope>NUCLEOTIDE SEQUENCE [LARGE SCALE GENOMIC DNA]</scope>
    <source>
        <strain evidence="2 3">DSM 28823</strain>
    </source>
</reference>
<dbReference type="InterPro" id="IPR041489">
    <property type="entry name" value="PDZ_6"/>
</dbReference>
<evidence type="ECO:0000313" key="2">
    <source>
        <dbReference type="EMBL" id="PTN10302.1"/>
    </source>
</evidence>
<dbReference type="InterPro" id="IPR029045">
    <property type="entry name" value="ClpP/crotonase-like_dom_sf"/>
</dbReference>
<accession>A0A2T5C5Z5</accession>
<dbReference type="GO" id="GO:0008236">
    <property type="term" value="F:serine-type peptidase activity"/>
    <property type="evidence" value="ECO:0007669"/>
    <property type="project" value="InterPro"/>
</dbReference>
<dbReference type="OrthoDB" id="7168509at2"/>
<evidence type="ECO:0000313" key="3">
    <source>
        <dbReference type="Proteomes" id="UP000243525"/>
    </source>
</evidence>
<gene>
    <name evidence="2" type="ORF">C8N47_102287</name>
</gene>
<dbReference type="InterPro" id="IPR001478">
    <property type="entry name" value="PDZ"/>
</dbReference>
<dbReference type="InterPro" id="IPR005151">
    <property type="entry name" value="Tail-specific_protease"/>
</dbReference>
<dbReference type="PROSITE" id="PS51257">
    <property type="entry name" value="PROKAR_LIPOPROTEIN"/>
    <property type="match status" value="1"/>
</dbReference>
<dbReference type="Pfam" id="PF17820">
    <property type="entry name" value="PDZ_6"/>
    <property type="match status" value="1"/>
</dbReference>
<dbReference type="PROSITE" id="PS50106">
    <property type="entry name" value="PDZ"/>
    <property type="match status" value="1"/>
</dbReference>
<evidence type="ECO:0000259" key="1">
    <source>
        <dbReference type="PROSITE" id="PS50106"/>
    </source>
</evidence>
<dbReference type="EMBL" id="QAAD01000002">
    <property type="protein sequence ID" value="PTN10302.1"/>
    <property type="molecule type" value="Genomic_DNA"/>
</dbReference>
<dbReference type="GO" id="GO:0006508">
    <property type="term" value="P:proteolysis"/>
    <property type="evidence" value="ECO:0007669"/>
    <property type="project" value="UniProtKB-KW"/>
</dbReference>
<dbReference type="InterPro" id="IPR041613">
    <property type="entry name" value="Pept_S41_N"/>
</dbReference>
<dbReference type="Pfam" id="PF03572">
    <property type="entry name" value="Peptidase_S41"/>
    <property type="match status" value="1"/>
</dbReference>
<dbReference type="GO" id="GO:0030288">
    <property type="term" value="C:outer membrane-bounded periplasmic space"/>
    <property type="evidence" value="ECO:0007669"/>
    <property type="project" value="TreeGrafter"/>
</dbReference>
<dbReference type="InterPro" id="IPR036034">
    <property type="entry name" value="PDZ_sf"/>
</dbReference>
<keyword evidence="2" id="KW-0645">Protease</keyword>
<dbReference type="SUPFAM" id="SSF52096">
    <property type="entry name" value="ClpP/crotonase"/>
    <property type="match status" value="1"/>
</dbReference>
<dbReference type="SMART" id="SM00228">
    <property type="entry name" value="PDZ"/>
    <property type="match status" value="1"/>
</dbReference>
<keyword evidence="3" id="KW-1185">Reference proteome</keyword>
<dbReference type="Proteomes" id="UP000243525">
    <property type="component" value="Unassembled WGS sequence"/>
</dbReference>
<sequence length="465" mass="51508">MKHNFWVIQLFAGLLLLMTACEKDEETIVDGSDKIDAATLATNGWIKDNMETFYLWNDRMPDVDETQEEDPALYFEKLLYTDEDEWSWITDDYSSLAADFSGVPVTMGFEPAFYLFSDNTSVFIVVKYVYPNSPAEEAGLKRGDIILEIDNTAMTTDNYYDLYSGSSYSVQLGLLSGSSIGLSGASYDLTARVVSTDPSVYHTVLDADGTKVGYLAYVEFVAGDDDKFLSSMDEIFDDFKAEGIRDLVVDLRYNPGGEIDAASYLASTIAPASVVTNHETLINLQFNDDVQAAYEYYYPDELYYSFTDTTTVNMNLGTVYFLTTSGTASASELLITGLAPYMNVVQIGEATYGKYTGMYVLPDDNEEWCMLPVVMKYANANGYTDFSDGLQPDYEILDDLLETVPFGDPADPMLAQALSLITTGAPVATASVKSAKMKLISRELNPAKMELKRNLFVPHGKVISE</sequence>
<dbReference type="RefSeq" id="WP_107821077.1">
    <property type="nucleotide sequence ID" value="NZ_QAAD01000002.1"/>
</dbReference>
<dbReference type="CDD" id="cd07561">
    <property type="entry name" value="Peptidase_S41_CPP_like"/>
    <property type="match status" value="1"/>
</dbReference>
<feature type="domain" description="PDZ" evidence="1">
    <location>
        <begin position="93"/>
        <end position="178"/>
    </location>
</feature>
<name>A0A2T5C5Z5_9BACT</name>
<dbReference type="Gene3D" id="3.90.226.10">
    <property type="entry name" value="2-enoyl-CoA Hydratase, Chain A, domain 1"/>
    <property type="match status" value="1"/>
</dbReference>
<dbReference type="AlphaFoldDB" id="A0A2T5C5Z5"/>
<dbReference type="Gene3D" id="3.30.750.170">
    <property type="match status" value="1"/>
</dbReference>
<organism evidence="2 3">
    <name type="scientific">Mangrovibacterium marinum</name>
    <dbReference type="NCBI Taxonomy" id="1639118"/>
    <lineage>
        <taxon>Bacteria</taxon>
        <taxon>Pseudomonadati</taxon>
        <taxon>Bacteroidota</taxon>
        <taxon>Bacteroidia</taxon>
        <taxon>Marinilabiliales</taxon>
        <taxon>Prolixibacteraceae</taxon>
        <taxon>Mangrovibacterium</taxon>
    </lineage>
</organism>
<dbReference type="Pfam" id="PF18294">
    <property type="entry name" value="Pept_S41_N"/>
    <property type="match status" value="1"/>
</dbReference>
<dbReference type="GO" id="GO:0004175">
    <property type="term" value="F:endopeptidase activity"/>
    <property type="evidence" value="ECO:0007669"/>
    <property type="project" value="TreeGrafter"/>
</dbReference>
<dbReference type="Gene3D" id="2.30.42.10">
    <property type="match status" value="1"/>
</dbReference>
<protein>
    <submittedName>
        <fullName evidence="2">C-terminal processing protease CtpA/Prc</fullName>
    </submittedName>
</protein>
<proteinExistence type="predicted"/>
<comment type="caution">
    <text evidence="2">The sequence shown here is derived from an EMBL/GenBank/DDBJ whole genome shotgun (WGS) entry which is preliminary data.</text>
</comment>
<dbReference type="PANTHER" id="PTHR32060">
    <property type="entry name" value="TAIL-SPECIFIC PROTEASE"/>
    <property type="match status" value="1"/>
</dbReference>
<dbReference type="GO" id="GO:0007165">
    <property type="term" value="P:signal transduction"/>
    <property type="evidence" value="ECO:0007669"/>
    <property type="project" value="TreeGrafter"/>
</dbReference>
<dbReference type="SUPFAM" id="SSF50156">
    <property type="entry name" value="PDZ domain-like"/>
    <property type="match status" value="1"/>
</dbReference>